<feature type="non-terminal residue" evidence="13">
    <location>
        <position position="1"/>
    </location>
</feature>
<dbReference type="PROSITE" id="PS50011">
    <property type="entry name" value="PROTEIN_KINASE_DOM"/>
    <property type="match status" value="1"/>
</dbReference>
<dbReference type="InterPro" id="IPR008266">
    <property type="entry name" value="Tyr_kinase_AS"/>
</dbReference>
<dbReference type="FunFam" id="3.30.200.20:FF:000053">
    <property type="entry name" value="Tyrosine-protein kinase"/>
    <property type="match status" value="1"/>
</dbReference>
<evidence type="ECO:0000256" key="4">
    <source>
        <dbReference type="ARBA" id="ARBA00022840"/>
    </source>
</evidence>
<evidence type="ECO:0000256" key="10">
    <source>
        <dbReference type="RuleBase" id="RU362096"/>
    </source>
</evidence>
<keyword evidence="4 9" id="KW-0067">ATP-binding</keyword>
<dbReference type="SMART" id="SM00219">
    <property type="entry name" value="TyrKc"/>
    <property type="match status" value="1"/>
</dbReference>
<evidence type="ECO:0000259" key="11">
    <source>
        <dbReference type="PROSITE" id="PS50001"/>
    </source>
</evidence>
<dbReference type="PROSITE" id="PS00107">
    <property type="entry name" value="PROTEIN_KINASE_ATP"/>
    <property type="match status" value="1"/>
</dbReference>
<comment type="similarity">
    <text evidence="10">Belongs to the protein kinase superfamily. Tyr protein kinase family.</text>
</comment>
<sequence>RIQAEQMLLNRINTSGAYLIRLSEAGHGYSLSIRTVQEVSKAAKVKHYRVCSSETRNFYITPSKVFQTLNDLVDFYSSGQDASELGMLMRYPCRRPPPGMHDICRDTRDKWEIDRNSLQFVKKLGAGSFGDVWLGTWNYGVEVAIKMLKEGSMSPSAFLEEARIMKELRHPNILVLYAVCTMEEPILIVTEYMSEGALLDILRSDVGQIMTFQEQLYIGSQVASGMEYLEAKQLIHRDLASRNVLVGPSLTCKVADFGLARLCDSSDGVYNINANTKFPVKWTAPEVFLCDGFTIKSDVWSFGILMMEILTLGAVPYPGMSKQEVIQGVQQGYRMCKPANCPDPLYELIYHCWQGVPSNRPTFSYIHDYLENYDVQSERSYYAQT</sequence>
<evidence type="ECO:0000256" key="7">
    <source>
        <dbReference type="ARBA" id="ARBA00051245"/>
    </source>
</evidence>
<dbReference type="PRINTS" id="PR00109">
    <property type="entry name" value="TYRKINASE"/>
</dbReference>
<evidence type="ECO:0000313" key="14">
    <source>
        <dbReference type="Proteomes" id="UP001445076"/>
    </source>
</evidence>
<dbReference type="SUPFAM" id="SSF55550">
    <property type="entry name" value="SH2 domain"/>
    <property type="match status" value="1"/>
</dbReference>
<name>A0AAW0VZP1_CHEQU</name>
<evidence type="ECO:0000256" key="6">
    <source>
        <dbReference type="ARBA" id="ARBA00023137"/>
    </source>
</evidence>
<dbReference type="FunFam" id="1.10.510.10:FF:000554">
    <property type="entry name" value="Predicted protein"/>
    <property type="match status" value="1"/>
</dbReference>
<feature type="domain" description="SH2" evidence="11">
    <location>
        <begin position="1"/>
        <end position="93"/>
    </location>
</feature>
<organism evidence="13 14">
    <name type="scientific">Cherax quadricarinatus</name>
    <name type="common">Australian red claw crayfish</name>
    <dbReference type="NCBI Taxonomy" id="27406"/>
    <lineage>
        <taxon>Eukaryota</taxon>
        <taxon>Metazoa</taxon>
        <taxon>Ecdysozoa</taxon>
        <taxon>Arthropoda</taxon>
        <taxon>Crustacea</taxon>
        <taxon>Multicrustacea</taxon>
        <taxon>Malacostraca</taxon>
        <taxon>Eumalacostraca</taxon>
        <taxon>Eucarida</taxon>
        <taxon>Decapoda</taxon>
        <taxon>Pleocyemata</taxon>
        <taxon>Astacidea</taxon>
        <taxon>Parastacoidea</taxon>
        <taxon>Parastacidae</taxon>
        <taxon>Cherax</taxon>
    </lineage>
</organism>
<dbReference type="Proteomes" id="UP001445076">
    <property type="component" value="Unassembled WGS sequence"/>
</dbReference>
<comment type="catalytic activity">
    <reaction evidence="7 10">
        <text>L-tyrosyl-[protein] + ATP = O-phospho-L-tyrosyl-[protein] + ADP + H(+)</text>
        <dbReference type="Rhea" id="RHEA:10596"/>
        <dbReference type="Rhea" id="RHEA-COMP:10136"/>
        <dbReference type="Rhea" id="RHEA-COMP:20101"/>
        <dbReference type="ChEBI" id="CHEBI:15378"/>
        <dbReference type="ChEBI" id="CHEBI:30616"/>
        <dbReference type="ChEBI" id="CHEBI:46858"/>
        <dbReference type="ChEBI" id="CHEBI:61978"/>
        <dbReference type="ChEBI" id="CHEBI:456216"/>
        <dbReference type="EC" id="2.7.10.2"/>
    </reaction>
</comment>
<keyword evidence="3 10" id="KW-0418">Kinase</keyword>
<evidence type="ECO:0000256" key="1">
    <source>
        <dbReference type="ARBA" id="ARBA00022679"/>
    </source>
</evidence>
<dbReference type="InterPro" id="IPR011009">
    <property type="entry name" value="Kinase-like_dom_sf"/>
</dbReference>
<dbReference type="SUPFAM" id="SSF56112">
    <property type="entry name" value="Protein kinase-like (PK-like)"/>
    <property type="match status" value="1"/>
</dbReference>
<dbReference type="Pfam" id="PF07714">
    <property type="entry name" value="PK_Tyr_Ser-Thr"/>
    <property type="match status" value="1"/>
</dbReference>
<reference evidence="13 14" key="1">
    <citation type="journal article" date="2024" name="BMC Genomics">
        <title>Genome assembly of redclaw crayfish (Cherax quadricarinatus) provides insights into its immune adaptation and hypoxia tolerance.</title>
        <authorList>
            <person name="Liu Z."/>
            <person name="Zheng J."/>
            <person name="Li H."/>
            <person name="Fang K."/>
            <person name="Wang S."/>
            <person name="He J."/>
            <person name="Zhou D."/>
            <person name="Weng S."/>
            <person name="Chi M."/>
            <person name="Gu Z."/>
            <person name="He J."/>
            <person name="Li F."/>
            <person name="Wang M."/>
        </authorList>
    </citation>
    <scope>NUCLEOTIDE SEQUENCE [LARGE SCALE GENOMIC DNA]</scope>
    <source>
        <strain evidence="13">ZL_2023a</strain>
    </source>
</reference>
<dbReference type="InterPro" id="IPR001245">
    <property type="entry name" value="Ser-Thr/Tyr_kinase_cat_dom"/>
</dbReference>
<gene>
    <name evidence="13" type="ORF">OTU49_012225</name>
</gene>
<evidence type="ECO:0000313" key="13">
    <source>
        <dbReference type="EMBL" id="KAK8722464.1"/>
    </source>
</evidence>
<evidence type="ECO:0000259" key="12">
    <source>
        <dbReference type="PROSITE" id="PS50011"/>
    </source>
</evidence>
<evidence type="ECO:0000256" key="5">
    <source>
        <dbReference type="ARBA" id="ARBA00022999"/>
    </source>
</evidence>
<keyword evidence="6 10" id="KW-0829">Tyrosine-protein kinase</keyword>
<evidence type="ECO:0000256" key="3">
    <source>
        <dbReference type="ARBA" id="ARBA00022777"/>
    </source>
</evidence>
<dbReference type="Gene3D" id="3.30.505.10">
    <property type="entry name" value="SH2 domain"/>
    <property type="match status" value="1"/>
</dbReference>
<keyword evidence="2 9" id="KW-0547">Nucleotide-binding</keyword>
<keyword evidence="14" id="KW-1185">Reference proteome</keyword>
<dbReference type="InterPro" id="IPR020635">
    <property type="entry name" value="Tyr_kinase_cat_dom"/>
</dbReference>
<dbReference type="PANTHER" id="PTHR24418">
    <property type="entry name" value="TYROSINE-PROTEIN KINASE"/>
    <property type="match status" value="1"/>
</dbReference>
<keyword evidence="1 10" id="KW-0808">Transferase</keyword>
<feature type="binding site" evidence="9">
    <location>
        <position position="146"/>
    </location>
    <ligand>
        <name>ATP</name>
        <dbReference type="ChEBI" id="CHEBI:30616"/>
    </ligand>
</feature>
<dbReference type="InterPro" id="IPR000719">
    <property type="entry name" value="Prot_kinase_dom"/>
</dbReference>
<dbReference type="GO" id="GO:0030036">
    <property type="term" value="P:actin cytoskeleton organization"/>
    <property type="evidence" value="ECO:0007669"/>
    <property type="project" value="UniProtKB-ARBA"/>
</dbReference>
<dbReference type="AlphaFoldDB" id="A0AAW0VZP1"/>
<dbReference type="GO" id="GO:0007435">
    <property type="term" value="P:salivary gland morphogenesis"/>
    <property type="evidence" value="ECO:0007669"/>
    <property type="project" value="UniProtKB-ARBA"/>
</dbReference>
<dbReference type="InterPro" id="IPR050198">
    <property type="entry name" value="Non-receptor_tyrosine_kinases"/>
</dbReference>
<proteinExistence type="inferred from homology"/>
<dbReference type="GO" id="GO:0005524">
    <property type="term" value="F:ATP binding"/>
    <property type="evidence" value="ECO:0007669"/>
    <property type="project" value="UniProtKB-UniRule"/>
</dbReference>
<dbReference type="PROSITE" id="PS50001">
    <property type="entry name" value="SH2"/>
    <property type="match status" value="1"/>
</dbReference>
<dbReference type="InterPro" id="IPR017441">
    <property type="entry name" value="Protein_kinase_ATP_BS"/>
</dbReference>
<evidence type="ECO:0000256" key="9">
    <source>
        <dbReference type="PROSITE-ProRule" id="PRU10141"/>
    </source>
</evidence>
<evidence type="ECO:0000256" key="8">
    <source>
        <dbReference type="PROSITE-ProRule" id="PRU00191"/>
    </source>
</evidence>
<dbReference type="SMART" id="SM00252">
    <property type="entry name" value="SH2"/>
    <property type="match status" value="1"/>
</dbReference>
<dbReference type="PROSITE" id="PS00109">
    <property type="entry name" value="PROTEIN_KINASE_TYR"/>
    <property type="match status" value="1"/>
</dbReference>
<dbReference type="InterPro" id="IPR000980">
    <property type="entry name" value="SH2"/>
</dbReference>
<accession>A0AAW0VZP1</accession>
<dbReference type="Gene3D" id="1.10.510.10">
    <property type="entry name" value="Transferase(Phosphotransferase) domain 1"/>
    <property type="match status" value="1"/>
</dbReference>
<dbReference type="EMBL" id="JARKIK010000095">
    <property type="protein sequence ID" value="KAK8722464.1"/>
    <property type="molecule type" value="Genomic_DNA"/>
</dbReference>
<dbReference type="Gene3D" id="3.30.200.20">
    <property type="entry name" value="Phosphorylase Kinase, domain 1"/>
    <property type="match status" value="1"/>
</dbReference>
<dbReference type="InterPro" id="IPR036860">
    <property type="entry name" value="SH2_dom_sf"/>
</dbReference>
<comment type="caution">
    <text evidence="13">The sequence shown here is derived from an EMBL/GenBank/DDBJ whole genome shotgun (WGS) entry which is preliminary data.</text>
</comment>
<keyword evidence="5 8" id="KW-0727">SH2 domain</keyword>
<feature type="domain" description="Protein kinase" evidence="12">
    <location>
        <begin position="118"/>
        <end position="370"/>
    </location>
</feature>
<dbReference type="GO" id="GO:0002009">
    <property type="term" value="P:morphogenesis of an epithelium"/>
    <property type="evidence" value="ECO:0007669"/>
    <property type="project" value="UniProtKB-ARBA"/>
</dbReference>
<dbReference type="EC" id="2.7.10.2" evidence="10"/>
<dbReference type="GO" id="GO:0004715">
    <property type="term" value="F:non-membrane spanning protein tyrosine kinase activity"/>
    <property type="evidence" value="ECO:0007669"/>
    <property type="project" value="UniProtKB-EC"/>
</dbReference>
<evidence type="ECO:0000256" key="2">
    <source>
        <dbReference type="ARBA" id="ARBA00022741"/>
    </source>
</evidence>
<dbReference type="Pfam" id="PF00017">
    <property type="entry name" value="SH2"/>
    <property type="match status" value="1"/>
</dbReference>
<protein>
    <recommendedName>
        <fullName evidence="10">Tyrosine-protein kinase</fullName>
        <ecNumber evidence="10">2.7.10.2</ecNumber>
    </recommendedName>
</protein>